<dbReference type="InterPro" id="IPR014830">
    <property type="entry name" value="Glycolipid_transfer_prot_dom"/>
</dbReference>
<keyword evidence="5" id="KW-1185">Reference proteome</keyword>
<organism evidence="4 5">
    <name type="scientific">Rhodotorula graminis (strain WP1)</name>
    <dbReference type="NCBI Taxonomy" id="578459"/>
    <lineage>
        <taxon>Eukaryota</taxon>
        <taxon>Fungi</taxon>
        <taxon>Dikarya</taxon>
        <taxon>Basidiomycota</taxon>
        <taxon>Pucciniomycotina</taxon>
        <taxon>Microbotryomycetes</taxon>
        <taxon>Sporidiobolales</taxon>
        <taxon>Sporidiobolaceae</taxon>
        <taxon>Rhodotorula</taxon>
    </lineage>
</organism>
<feature type="compositionally biased region" description="Acidic residues" evidence="2">
    <location>
        <begin position="96"/>
        <end position="110"/>
    </location>
</feature>
<protein>
    <recommendedName>
        <fullName evidence="3">Glycolipid transfer protein domain-containing protein</fullName>
    </recommendedName>
</protein>
<reference evidence="4 5" key="1">
    <citation type="journal article" date="2015" name="Front. Microbiol.">
        <title>Genome sequence of the plant growth promoting endophytic yeast Rhodotorula graminis WP1.</title>
        <authorList>
            <person name="Firrincieli A."/>
            <person name="Otillar R."/>
            <person name="Salamov A."/>
            <person name="Schmutz J."/>
            <person name="Khan Z."/>
            <person name="Redman R.S."/>
            <person name="Fleck N.D."/>
            <person name="Lindquist E."/>
            <person name="Grigoriev I.V."/>
            <person name="Doty S.L."/>
        </authorList>
    </citation>
    <scope>NUCLEOTIDE SEQUENCE [LARGE SCALE GENOMIC DNA]</scope>
    <source>
        <strain evidence="4 5">WP1</strain>
    </source>
</reference>
<accession>A0A194S4T2</accession>
<dbReference type="GeneID" id="28976947"/>
<name>A0A194S4T2_RHOGW</name>
<evidence type="ECO:0000256" key="1">
    <source>
        <dbReference type="ARBA" id="ARBA00022448"/>
    </source>
</evidence>
<dbReference type="InterPro" id="IPR036497">
    <property type="entry name" value="GLTP_sf"/>
</dbReference>
<dbReference type="PANTHER" id="PTHR10219:SF25">
    <property type="entry name" value="PLECKSTRIN HOMOLOGY DOMAIN-CONTAINING FAMILY A MEMBER 8"/>
    <property type="match status" value="1"/>
</dbReference>
<dbReference type="Pfam" id="PF08718">
    <property type="entry name" value="GLTP"/>
    <property type="match status" value="1"/>
</dbReference>
<dbReference type="OrthoDB" id="205255at2759"/>
<evidence type="ECO:0000313" key="5">
    <source>
        <dbReference type="Proteomes" id="UP000053890"/>
    </source>
</evidence>
<dbReference type="Gene3D" id="1.10.3520.10">
    <property type="entry name" value="Glycolipid transfer protein"/>
    <property type="match status" value="1"/>
</dbReference>
<dbReference type="SUPFAM" id="SSF110004">
    <property type="entry name" value="Glycolipid transfer protein, GLTP"/>
    <property type="match status" value="1"/>
</dbReference>
<feature type="compositionally biased region" description="Low complexity" evidence="2">
    <location>
        <begin position="126"/>
        <end position="152"/>
    </location>
</feature>
<evidence type="ECO:0000259" key="3">
    <source>
        <dbReference type="Pfam" id="PF08718"/>
    </source>
</evidence>
<feature type="region of interest" description="Disordered" evidence="2">
    <location>
        <begin position="83"/>
        <end position="168"/>
    </location>
</feature>
<evidence type="ECO:0000256" key="2">
    <source>
        <dbReference type="SAM" id="MobiDB-lite"/>
    </source>
</evidence>
<sequence>MDTIRLTGSYVLAPARLANSAVWYALGYSTTLDSSTAPASTTASARGPGQPPEHAHAQPSTCSDGGADDARVVRALRAAMREWSDASSSLSSVGDEKDEEEDDGDADEPQLDERARDHEPPQLPRSPADIPLPASPSASSSLDDADDALPATPSSPHPPSSPPALVPLPRPLSSLSRLSRRATLCLSHVVDLNSLDFSLDTPRPAAEEGGEPSKRDKELVERVMAAEVERVTEEVEGFVDEALREQDNEAFERVDVEGGAVETDAFLRAAESLVSMTELLEPAAASLCAGEFLADLGRVRARRQLFPTRTVTLEQLVQSERRERRLPATDALEWLVLIIGFMVESFRRNLSQQPPEELSTSISTVWDRGFAKHFNWLVRPLFKVVLRACPSRAHVYSKLALSPSTTLVDVERDLGAWLDRVEEVLARVREVLEREKRRR</sequence>
<dbReference type="GO" id="GO:1902388">
    <property type="term" value="F:ceramide 1-phosphate transfer activity"/>
    <property type="evidence" value="ECO:0007669"/>
    <property type="project" value="TreeGrafter"/>
</dbReference>
<dbReference type="AlphaFoldDB" id="A0A194S4T2"/>
<feature type="compositionally biased region" description="Pro residues" evidence="2">
    <location>
        <begin position="153"/>
        <end position="168"/>
    </location>
</feature>
<keyword evidence="1" id="KW-0813">Transport</keyword>
<dbReference type="GO" id="GO:0005829">
    <property type="term" value="C:cytosol"/>
    <property type="evidence" value="ECO:0007669"/>
    <property type="project" value="TreeGrafter"/>
</dbReference>
<feature type="compositionally biased region" description="Low complexity" evidence="2">
    <location>
        <begin position="33"/>
        <end position="45"/>
    </location>
</feature>
<feature type="domain" description="Glycolipid transfer protein" evidence="3">
    <location>
        <begin position="261"/>
        <end position="400"/>
    </location>
</feature>
<dbReference type="Proteomes" id="UP000053890">
    <property type="component" value="Unassembled WGS sequence"/>
</dbReference>
<gene>
    <name evidence="4" type="ORF">RHOBADRAFT_52774</name>
</gene>
<feature type="region of interest" description="Disordered" evidence="2">
    <location>
        <begin position="33"/>
        <end position="69"/>
    </location>
</feature>
<dbReference type="EMBL" id="KQ474077">
    <property type="protein sequence ID" value="KPV75743.1"/>
    <property type="molecule type" value="Genomic_DNA"/>
</dbReference>
<dbReference type="GO" id="GO:0016020">
    <property type="term" value="C:membrane"/>
    <property type="evidence" value="ECO:0007669"/>
    <property type="project" value="TreeGrafter"/>
</dbReference>
<evidence type="ECO:0000313" key="4">
    <source>
        <dbReference type="EMBL" id="KPV75743.1"/>
    </source>
</evidence>
<feature type="compositionally biased region" description="Basic and acidic residues" evidence="2">
    <location>
        <begin position="111"/>
        <end position="120"/>
    </location>
</feature>
<proteinExistence type="predicted"/>
<dbReference type="GO" id="GO:1902387">
    <property type="term" value="F:ceramide 1-phosphate binding"/>
    <property type="evidence" value="ECO:0007669"/>
    <property type="project" value="TreeGrafter"/>
</dbReference>
<dbReference type="RefSeq" id="XP_018271792.1">
    <property type="nucleotide sequence ID" value="XM_018416499.1"/>
</dbReference>
<dbReference type="STRING" id="578459.A0A194S4T2"/>
<dbReference type="PANTHER" id="PTHR10219">
    <property type="entry name" value="GLYCOLIPID TRANSFER PROTEIN-RELATED"/>
    <property type="match status" value="1"/>
</dbReference>